<name>A0A4R4JXD2_9BACT</name>
<dbReference type="EMBL" id="SMJU01000020">
    <property type="protein sequence ID" value="TDB59517.1"/>
    <property type="molecule type" value="Genomic_DNA"/>
</dbReference>
<protein>
    <submittedName>
        <fullName evidence="1">Uncharacterized protein</fullName>
    </submittedName>
</protein>
<gene>
    <name evidence="1" type="ORF">EZE20_22185</name>
</gene>
<keyword evidence="2" id="KW-1185">Reference proteome</keyword>
<accession>A0A4R4JXD2</accession>
<proteinExistence type="predicted"/>
<dbReference type="RefSeq" id="WP_132121893.1">
    <property type="nucleotide sequence ID" value="NZ_SMJU01000020.1"/>
</dbReference>
<sequence length="85" mass="9678">MNLEEVARLRLVTLGDEAPKTVQSLESGLKDVNSELRLMELNGQKGFDAWKEFKKVQADVKDEIKDLTKALDINDATWREHSSMC</sequence>
<dbReference type="Proteomes" id="UP000295706">
    <property type="component" value="Unassembled WGS sequence"/>
</dbReference>
<dbReference type="OrthoDB" id="1219342at2"/>
<comment type="caution">
    <text evidence="1">The sequence shown here is derived from an EMBL/GenBank/DDBJ whole genome shotgun (WGS) entry which is preliminary data.</text>
</comment>
<organism evidence="1 2">
    <name type="scientific">Arundinibacter roseus</name>
    <dbReference type="NCBI Taxonomy" id="2070510"/>
    <lineage>
        <taxon>Bacteria</taxon>
        <taxon>Pseudomonadati</taxon>
        <taxon>Bacteroidota</taxon>
        <taxon>Cytophagia</taxon>
        <taxon>Cytophagales</taxon>
        <taxon>Spirosomataceae</taxon>
        <taxon>Arundinibacter</taxon>
    </lineage>
</organism>
<dbReference type="AlphaFoldDB" id="A0A4R4JXD2"/>
<evidence type="ECO:0000313" key="1">
    <source>
        <dbReference type="EMBL" id="TDB59517.1"/>
    </source>
</evidence>
<evidence type="ECO:0000313" key="2">
    <source>
        <dbReference type="Proteomes" id="UP000295706"/>
    </source>
</evidence>
<reference evidence="1 2" key="1">
    <citation type="submission" date="2019-02" db="EMBL/GenBank/DDBJ databases">
        <title>Arundinibacter roseus gen. nov., sp. nov., a new member of the family Cytophagaceae.</title>
        <authorList>
            <person name="Szuroczki S."/>
            <person name="Khayer B."/>
            <person name="Sproer C."/>
            <person name="Toumi M."/>
            <person name="Szabo A."/>
            <person name="Felfoldi T."/>
            <person name="Schumann P."/>
            <person name="Toth E."/>
        </authorList>
    </citation>
    <scope>NUCLEOTIDE SEQUENCE [LARGE SCALE GENOMIC DNA]</scope>
    <source>
        <strain evidence="1 2">DMA-k-7a</strain>
    </source>
</reference>